<dbReference type="PANTHER" id="PTHR22941:SF308">
    <property type="entry name" value="SERPENTINE RECEPTOR, CLASS H"/>
    <property type="match status" value="1"/>
</dbReference>
<accession>A0A1I7T6K6</accession>
<keyword evidence="1" id="KW-0812">Transmembrane</keyword>
<feature type="transmembrane region" description="Helical" evidence="1">
    <location>
        <begin position="195"/>
        <end position="214"/>
    </location>
</feature>
<dbReference type="WBParaSite" id="Csp11.Scaffold522.g2902.t1">
    <property type="protein sequence ID" value="Csp11.Scaffold522.g2902.t1"/>
    <property type="gene ID" value="Csp11.Scaffold522.g2902"/>
</dbReference>
<name>A0A1I7T6K6_9PELO</name>
<evidence type="ECO:0000313" key="3">
    <source>
        <dbReference type="WBParaSite" id="Csp11.Scaffold522.g2902.t1"/>
    </source>
</evidence>
<protein>
    <submittedName>
        <fullName evidence="3">Serpentine Receptor, class H</fullName>
    </submittedName>
</protein>
<keyword evidence="2" id="KW-1185">Reference proteome</keyword>
<feature type="transmembrane region" description="Helical" evidence="1">
    <location>
        <begin position="94"/>
        <end position="113"/>
    </location>
</feature>
<feature type="transmembrane region" description="Helical" evidence="1">
    <location>
        <begin position="234"/>
        <end position="252"/>
    </location>
</feature>
<feature type="transmembrane region" description="Helical" evidence="1">
    <location>
        <begin position="20"/>
        <end position="46"/>
    </location>
</feature>
<organism evidence="2 3">
    <name type="scientific">Caenorhabditis tropicalis</name>
    <dbReference type="NCBI Taxonomy" id="1561998"/>
    <lineage>
        <taxon>Eukaryota</taxon>
        <taxon>Metazoa</taxon>
        <taxon>Ecdysozoa</taxon>
        <taxon>Nematoda</taxon>
        <taxon>Chromadorea</taxon>
        <taxon>Rhabditida</taxon>
        <taxon>Rhabditina</taxon>
        <taxon>Rhabditomorpha</taxon>
        <taxon>Rhabditoidea</taxon>
        <taxon>Rhabditidae</taxon>
        <taxon>Peloderinae</taxon>
        <taxon>Caenorhabditis</taxon>
    </lineage>
</organism>
<dbReference type="PANTHER" id="PTHR22941">
    <property type="entry name" value="SERPENTINE RECEPTOR"/>
    <property type="match status" value="1"/>
</dbReference>
<feature type="transmembrane region" description="Helical" evidence="1">
    <location>
        <begin position="151"/>
        <end position="174"/>
    </location>
</feature>
<dbReference type="InterPro" id="IPR019422">
    <property type="entry name" value="7TM_GPCR_serpentine_rcpt_Srh"/>
</dbReference>
<dbReference type="InterPro" id="IPR053220">
    <property type="entry name" value="Nematode_rcpt-like_serp_H"/>
</dbReference>
<keyword evidence="1" id="KW-1133">Transmembrane helix</keyword>
<evidence type="ECO:0000313" key="2">
    <source>
        <dbReference type="Proteomes" id="UP000095282"/>
    </source>
</evidence>
<dbReference type="AlphaFoldDB" id="A0A1I7T6K6"/>
<feature type="transmembrane region" description="Helical" evidence="1">
    <location>
        <begin position="52"/>
        <end position="73"/>
    </location>
</feature>
<evidence type="ECO:0000256" key="1">
    <source>
        <dbReference type="SAM" id="Phobius"/>
    </source>
</evidence>
<dbReference type="eggNOG" id="ENOG502THQ2">
    <property type="taxonomic scope" value="Eukaryota"/>
</dbReference>
<keyword evidence="1" id="KW-0472">Membrane</keyword>
<proteinExistence type="predicted"/>
<dbReference type="Pfam" id="PF10318">
    <property type="entry name" value="7TM_GPCR_Srh"/>
    <property type="match status" value="1"/>
</dbReference>
<sequence>MSRVKFSMLLMHFTCVWIDIYFNLLAIPYVMHAAASGYTLGLLALFRVPTPIIYYFAVVSLFLLGPAIILFFEDRYHRLARLDSETKSRHMKRLIYFGFNYFVSFISILPSFFNIPNAAEAKVHLLQEFPCIPSVIVEKSGFFTLAYDNTIIVSCLLGYMTFATTQALFFIYRTTIYLSRIKTVSKQTIRLQRQYFKNLVIQTTVPILIVATPTTYLNVSAALDYLDMGMNNVAILWLTTHGIFSTVTMLMVHKPYRDASLGFLVEAC</sequence>
<dbReference type="Proteomes" id="UP000095282">
    <property type="component" value="Unplaced"/>
</dbReference>
<reference evidence="3" key="1">
    <citation type="submission" date="2016-11" db="UniProtKB">
        <authorList>
            <consortium name="WormBaseParasite"/>
        </authorList>
    </citation>
    <scope>IDENTIFICATION</scope>
</reference>